<evidence type="ECO:0008006" key="2">
    <source>
        <dbReference type="Google" id="ProtNLM"/>
    </source>
</evidence>
<organism evidence="1">
    <name type="scientific">marine sediment metagenome</name>
    <dbReference type="NCBI Taxonomy" id="412755"/>
    <lineage>
        <taxon>unclassified sequences</taxon>
        <taxon>metagenomes</taxon>
        <taxon>ecological metagenomes</taxon>
    </lineage>
</organism>
<sequence length="192" mass="22243">MAEANLPLSYNLGKVTCPVCEDPEALDQIFSINYTDDRSNEHYSICTVCKHVFTFETVPFEDEEGRKVHKLVDKKLLLYAEGATKFLCPKCARRNSKRKASFEVARRECLECSNIWTPIEILKAAEAVRERQLTPEQLQTLRDKQARRQMRENTKRIERIAELNPNIEEKFEELFEQNPGLFETLADKGGTE</sequence>
<proteinExistence type="predicted"/>
<protein>
    <recommendedName>
        <fullName evidence="2">Transcription factor zinc-finger domain-containing protein</fullName>
    </recommendedName>
</protein>
<comment type="caution">
    <text evidence="1">The sequence shown here is derived from an EMBL/GenBank/DDBJ whole genome shotgun (WGS) entry which is preliminary data.</text>
</comment>
<gene>
    <name evidence="1" type="ORF">LCGC14_0347520</name>
</gene>
<dbReference type="EMBL" id="LAZR01000258">
    <property type="protein sequence ID" value="KKN78685.1"/>
    <property type="molecule type" value="Genomic_DNA"/>
</dbReference>
<dbReference type="AlphaFoldDB" id="A0A0F9TBP1"/>
<name>A0A0F9TBP1_9ZZZZ</name>
<reference evidence="1" key="1">
    <citation type="journal article" date="2015" name="Nature">
        <title>Complex archaea that bridge the gap between prokaryotes and eukaryotes.</title>
        <authorList>
            <person name="Spang A."/>
            <person name="Saw J.H."/>
            <person name="Jorgensen S.L."/>
            <person name="Zaremba-Niedzwiedzka K."/>
            <person name="Martijn J."/>
            <person name="Lind A.E."/>
            <person name="van Eijk R."/>
            <person name="Schleper C."/>
            <person name="Guy L."/>
            <person name="Ettema T.J."/>
        </authorList>
    </citation>
    <scope>NUCLEOTIDE SEQUENCE</scope>
</reference>
<accession>A0A0F9TBP1</accession>
<evidence type="ECO:0000313" key="1">
    <source>
        <dbReference type="EMBL" id="KKN78685.1"/>
    </source>
</evidence>